<evidence type="ECO:0000256" key="1">
    <source>
        <dbReference type="ARBA" id="ARBA00022491"/>
    </source>
</evidence>
<evidence type="ECO:0000313" key="7">
    <source>
        <dbReference type="EMBL" id="MDB8743338.1"/>
    </source>
</evidence>
<dbReference type="EMBL" id="JAQMLS010000018">
    <property type="protein sequence ID" value="MDB8743338.1"/>
    <property type="molecule type" value="Genomic_DNA"/>
</dbReference>
<dbReference type="InterPro" id="IPR019661">
    <property type="entry name" value="RepA2"/>
</dbReference>
<name>A0AAW6E280_9FIRM</name>
<evidence type="ECO:0000256" key="2">
    <source>
        <dbReference type="ARBA" id="ARBA00022689"/>
    </source>
</evidence>
<protein>
    <recommendedName>
        <fullName evidence="6">Protein CopB</fullName>
    </recommendedName>
</protein>
<evidence type="ECO:0000313" key="8">
    <source>
        <dbReference type="Proteomes" id="UP001211421"/>
    </source>
</evidence>
<dbReference type="Gene3D" id="1.10.1220.10">
    <property type="entry name" value="Met repressor-like"/>
    <property type="match status" value="1"/>
</dbReference>
<proteinExistence type="predicted"/>
<keyword evidence="3" id="KW-0805">Transcription regulation</keyword>
<dbReference type="GO" id="GO:0006276">
    <property type="term" value="P:plasmid maintenance"/>
    <property type="evidence" value="ECO:0007669"/>
    <property type="project" value="UniProtKB-KW"/>
</dbReference>
<dbReference type="AlphaFoldDB" id="A0AAW6E280"/>
<evidence type="ECO:0000256" key="3">
    <source>
        <dbReference type="ARBA" id="ARBA00023015"/>
    </source>
</evidence>
<dbReference type="InterPro" id="IPR013321">
    <property type="entry name" value="Arc_rbn_hlx_hlx"/>
</dbReference>
<dbReference type="GO" id="GO:0003677">
    <property type="term" value="F:DNA binding"/>
    <property type="evidence" value="ECO:0007669"/>
    <property type="project" value="UniProtKB-KW"/>
</dbReference>
<keyword evidence="1" id="KW-0678">Repressor</keyword>
<accession>A0AAW6E280</accession>
<keyword evidence="4" id="KW-0238">DNA-binding</keyword>
<keyword evidence="2" id="KW-0615">Plasmid copy control</keyword>
<dbReference type="Pfam" id="PF10723">
    <property type="entry name" value="RepB-RCR_reg"/>
    <property type="match status" value="1"/>
</dbReference>
<dbReference type="RefSeq" id="WP_022288107.1">
    <property type="nucleotide sequence ID" value="NZ_JADMNX010000018.1"/>
</dbReference>
<comment type="caution">
    <text evidence="7">The sequence shown here is derived from an EMBL/GenBank/DDBJ whole genome shotgun (WGS) entry which is preliminary data.</text>
</comment>
<reference evidence="7" key="1">
    <citation type="submission" date="2023-01" db="EMBL/GenBank/DDBJ databases">
        <title>Human gut microbiome strain richness.</title>
        <authorList>
            <person name="Chen-Liaw A."/>
        </authorList>
    </citation>
    <scope>NUCLEOTIDE SEQUENCE</scope>
    <source>
        <strain evidence="7">D59st1_B8_D59t2_181005</strain>
    </source>
</reference>
<dbReference type="Proteomes" id="UP001211421">
    <property type="component" value="Unassembled WGS sequence"/>
</dbReference>
<dbReference type="GO" id="GO:0006355">
    <property type="term" value="P:regulation of DNA-templated transcription"/>
    <property type="evidence" value="ECO:0007669"/>
    <property type="project" value="InterPro"/>
</dbReference>
<evidence type="ECO:0000256" key="6">
    <source>
        <dbReference type="ARBA" id="ARBA00031853"/>
    </source>
</evidence>
<sequence length="63" mass="7207">MAYTKASNKAVQKYSAKTYDQIKVLVKKGEREEIKNYAESQGMSLNGYINKLIKDDMKTADKE</sequence>
<evidence type="ECO:0000256" key="4">
    <source>
        <dbReference type="ARBA" id="ARBA00023125"/>
    </source>
</evidence>
<gene>
    <name evidence="7" type="ORF">PNV70_14850</name>
</gene>
<organism evidence="7 8">
    <name type="scientific">Ruminococcus bicirculans</name>
    <name type="common">ex Wegman et al. 2014</name>
    <dbReference type="NCBI Taxonomy" id="1160721"/>
    <lineage>
        <taxon>Bacteria</taxon>
        <taxon>Bacillati</taxon>
        <taxon>Bacillota</taxon>
        <taxon>Clostridia</taxon>
        <taxon>Eubacteriales</taxon>
        <taxon>Oscillospiraceae</taxon>
        <taxon>Ruminococcus</taxon>
    </lineage>
</organism>
<evidence type="ECO:0000256" key="5">
    <source>
        <dbReference type="ARBA" id="ARBA00023163"/>
    </source>
</evidence>
<keyword evidence="5" id="KW-0804">Transcription</keyword>